<evidence type="ECO:0000256" key="2">
    <source>
        <dbReference type="ARBA" id="ARBA00022475"/>
    </source>
</evidence>
<organism evidence="11">
    <name type="scientific">Conopomorpha sinensis</name>
    <name type="common">litch fruit borer</name>
    <dbReference type="NCBI Taxonomy" id="940481"/>
    <lineage>
        <taxon>Eukaryota</taxon>
        <taxon>Metazoa</taxon>
        <taxon>Ecdysozoa</taxon>
        <taxon>Arthropoda</taxon>
        <taxon>Hexapoda</taxon>
        <taxon>Insecta</taxon>
        <taxon>Pterygota</taxon>
        <taxon>Neoptera</taxon>
        <taxon>Endopterygota</taxon>
        <taxon>Lepidoptera</taxon>
        <taxon>Glossata</taxon>
        <taxon>Ditrysia</taxon>
        <taxon>Tineoidea</taxon>
        <taxon>Gracillariidae</taxon>
        <taxon>Conopomorpha</taxon>
    </lineage>
</organism>
<comment type="similarity">
    <text evidence="10">Belongs to the insect chemoreceptor superfamily. Heteromeric odorant receptor channel (TC 1.A.69) family.</text>
</comment>
<dbReference type="GO" id="GO:0004984">
    <property type="term" value="F:olfactory receptor activity"/>
    <property type="evidence" value="ECO:0007669"/>
    <property type="project" value="InterPro"/>
</dbReference>
<keyword evidence="8 10" id="KW-0675">Receptor</keyword>
<evidence type="ECO:0000256" key="6">
    <source>
        <dbReference type="ARBA" id="ARBA00022989"/>
    </source>
</evidence>
<keyword evidence="2" id="KW-1003">Cell membrane</keyword>
<comment type="subcellular location">
    <subcellularLocation>
        <location evidence="1 10">Cell membrane</location>
        <topology evidence="1 10">Multi-pass membrane protein</topology>
    </subcellularLocation>
</comment>
<feature type="transmembrane region" description="Helical" evidence="10">
    <location>
        <begin position="137"/>
        <end position="159"/>
    </location>
</feature>
<name>A0A3S7SGT9_9NEOP</name>
<keyword evidence="5 10" id="KW-0552">Olfaction</keyword>
<comment type="caution">
    <text evidence="10">Lacks conserved residue(s) required for the propagation of feature annotation.</text>
</comment>
<dbReference type="InterPro" id="IPR004117">
    <property type="entry name" value="7tm6_olfct_rcpt"/>
</dbReference>
<reference evidence="11" key="1">
    <citation type="submission" date="2017-08" db="EMBL/GenBank/DDBJ databases">
        <title>Analysis of the Antennal Transcriptome and Chemosensory-related Genes of Conopomorpha sinensis Bradley (Lepidoptera: Gracilariidae).</title>
        <authorList>
            <person name="Li P."/>
            <person name="Liu Y."/>
            <person name="Wang S."/>
            <person name="Sun H."/>
        </authorList>
    </citation>
    <scope>NUCLEOTIDE SEQUENCE</scope>
</reference>
<dbReference type="PANTHER" id="PTHR21137">
    <property type="entry name" value="ODORANT RECEPTOR"/>
    <property type="match status" value="1"/>
</dbReference>
<feature type="transmembrane region" description="Helical" evidence="10">
    <location>
        <begin position="366"/>
        <end position="386"/>
    </location>
</feature>
<dbReference type="EMBL" id="MF625585">
    <property type="protein sequence ID" value="AXY83412.1"/>
    <property type="molecule type" value="mRNA"/>
</dbReference>
<evidence type="ECO:0000256" key="4">
    <source>
        <dbReference type="ARBA" id="ARBA00022692"/>
    </source>
</evidence>
<evidence type="ECO:0000256" key="9">
    <source>
        <dbReference type="ARBA" id="ARBA00023224"/>
    </source>
</evidence>
<keyword evidence="4 10" id="KW-0812">Transmembrane</keyword>
<protein>
    <recommendedName>
        <fullName evidence="10">Odorant receptor</fullName>
    </recommendedName>
</protein>
<proteinExistence type="evidence at transcript level"/>
<evidence type="ECO:0000256" key="8">
    <source>
        <dbReference type="ARBA" id="ARBA00023170"/>
    </source>
</evidence>
<feature type="transmembrane region" description="Helical" evidence="10">
    <location>
        <begin position="279"/>
        <end position="300"/>
    </location>
</feature>
<keyword evidence="9 10" id="KW-0807">Transducer</keyword>
<keyword evidence="6 10" id="KW-1133">Transmembrane helix</keyword>
<evidence type="ECO:0000256" key="10">
    <source>
        <dbReference type="RuleBase" id="RU351113"/>
    </source>
</evidence>
<evidence type="ECO:0000256" key="7">
    <source>
        <dbReference type="ARBA" id="ARBA00023136"/>
    </source>
</evidence>
<evidence type="ECO:0000313" key="11">
    <source>
        <dbReference type="EMBL" id="AXY83412.1"/>
    </source>
</evidence>
<feature type="transmembrane region" description="Helical" evidence="10">
    <location>
        <begin position="202"/>
        <end position="223"/>
    </location>
</feature>
<keyword evidence="3 10" id="KW-0716">Sensory transduction</keyword>
<dbReference type="Pfam" id="PF02949">
    <property type="entry name" value="7tm_6"/>
    <property type="match status" value="1"/>
</dbReference>
<feature type="transmembrane region" description="Helical" evidence="10">
    <location>
        <begin position="306"/>
        <end position="327"/>
    </location>
</feature>
<evidence type="ECO:0000256" key="1">
    <source>
        <dbReference type="ARBA" id="ARBA00004651"/>
    </source>
</evidence>
<dbReference type="GO" id="GO:0005549">
    <property type="term" value="F:odorant binding"/>
    <property type="evidence" value="ECO:0007669"/>
    <property type="project" value="InterPro"/>
</dbReference>
<keyword evidence="7 10" id="KW-0472">Membrane</keyword>
<evidence type="ECO:0000256" key="5">
    <source>
        <dbReference type="ARBA" id="ARBA00022725"/>
    </source>
</evidence>
<accession>A0A3S7SGT9</accession>
<dbReference type="GO" id="GO:0005886">
    <property type="term" value="C:plasma membrane"/>
    <property type="evidence" value="ECO:0007669"/>
    <property type="project" value="UniProtKB-SubCell"/>
</dbReference>
<dbReference type="AlphaFoldDB" id="A0A3S7SGT9"/>
<dbReference type="PANTHER" id="PTHR21137:SF35">
    <property type="entry name" value="ODORANT RECEPTOR 19A-RELATED"/>
    <property type="match status" value="1"/>
</dbReference>
<sequence>MKRIKSWFQNSFEDKNNPVLGPSLKLLHFVGLQNIEDRWALYAINVIIFFEMMLTCGEAIELLKDSGDLFAITENLCVSSVTVVCMHKIYAMKASRDKHDAIISGIAYEEHQLNDVTNPYHNSFVEYKNYAHIVVKLYFFAVYPAALFLTTRPLAVYLYSEEYHTESNETVPKPFMISIWYPFDSNSYWGYRAAITLQGLMIFHHASVIYAFDSYCFSIWIFFKGHLKIIGQKSIDLFTDDAKQILDEETVSKRFKECHRHHIHILKIKSLFNSMLSPVMFGYVIVYSICLCSCVVQLVLGAGSTFHKLCILGYTGPLIGELFLFCWHVTDVVFQHMQLSRDVFMSDWWAATPYFRKQLHMFANQLSLPVFFTAGPFTMLSLATFIELMKGSYSFYTVLTRT</sequence>
<dbReference type="GO" id="GO:0007165">
    <property type="term" value="P:signal transduction"/>
    <property type="evidence" value="ECO:0007669"/>
    <property type="project" value="UniProtKB-KW"/>
</dbReference>
<evidence type="ECO:0000256" key="3">
    <source>
        <dbReference type="ARBA" id="ARBA00022606"/>
    </source>
</evidence>